<evidence type="ECO:0000313" key="1">
    <source>
        <dbReference type="EMBL" id="MCD9644996.1"/>
    </source>
</evidence>
<reference evidence="1 2" key="1">
    <citation type="journal article" date="2021" name="BMC Genomics">
        <title>Datura genome reveals duplications of psychoactive alkaloid biosynthetic genes and high mutation rate following tissue culture.</title>
        <authorList>
            <person name="Rajewski A."/>
            <person name="Carter-House D."/>
            <person name="Stajich J."/>
            <person name="Litt A."/>
        </authorList>
    </citation>
    <scope>NUCLEOTIDE SEQUENCE [LARGE SCALE GENOMIC DNA]</scope>
    <source>
        <strain evidence="1">AR-01</strain>
    </source>
</reference>
<keyword evidence="2" id="KW-1185">Reference proteome</keyword>
<dbReference type="Proteomes" id="UP000823775">
    <property type="component" value="Unassembled WGS sequence"/>
</dbReference>
<name>A0ABS8VCR9_DATST</name>
<sequence>TSDTPLCAVTLHAPPVWPFTLLKAPLYVCVVQAMANLHLHDANFYMFALSIP</sequence>
<organism evidence="1 2">
    <name type="scientific">Datura stramonium</name>
    <name type="common">Jimsonweed</name>
    <name type="synonym">Common thornapple</name>
    <dbReference type="NCBI Taxonomy" id="4076"/>
    <lineage>
        <taxon>Eukaryota</taxon>
        <taxon>Viridiplantae</taxon>
        <taxon>Streptophyta</taxon>
        <taxon>Embryophyta</taxon>
        <taxon>Tracheophyta</taxon>
        <taxon>Spermatophyta</taxon>
        <taxon>Magnoliopsida</taxon>
        <taxon>eudicotyledons</taxon>
        <taxon>Gunneridae</taxon>
        <taxon>Pentapetalae</taxon>
        <taxon>asterids</taxon>
        <taxon>lamiids</taxon>
        <taxon>Solanales</taxon>
        <taxon>Solanaceae</taxon>
        <taxon>Solanoideae</taxon>
        <taxon>Datureae</taxon>
        <taxon>Datura</taxon>
    </lineage>
</organism>
<dbReference type="EMBL" id="JACEIK010004306">
    <property type="protein sequence ID" value="MCD9644996.1"/>
    <property type="molecule type" value="Genomic_DNA"/>
</dbReference>
<protein>
    <submittedName>
        <fullName evidence="1">Uncharacterized protein</fullName>
    </submittedName>
</protein>
<accession>A0ABS8VCR9</accession>
<comment type="caution">
    <text evidence="1">The sequence shown here is derived from an EMBL/GenBank/DDBJ whole genome shotgun (WGS) entry which is preliminary data.</text>
</comment>
<feature type="non-terminal residue" evidence="1">
    <location>
        <position position="1"/>
    </location>
</feature>
<proteinExistence type="predicted"/>
<gene>
    <name evidence="1" type="ORF">HAX54_033624</name>
</gene>
<evidence type="ECO:0000313" key="2">
    <source>
        <dbReference type="Proteomes" id="UP000823775"/>
    </source>
</evidence>
<feature type="non-terminal residue" evidence="1">
    <location>
        <position position="52"/>
    </location>
</feature>